<feature type="transmembrane region" description="Helical" evidence="8">
    <location>
        <begin position="890"/>
        <end position="909"/>
    </location>
</feature>
<feature type="region of interest" description="Disordered" evidence="7">
    <location>
        <begin position="472"/>
        <end position="506"/>
    </location>
</feature>
<dbReference type="PROSITE" id="PS50156">
    <property type="entry name" value="SSD"/>
    <property type="match status" value="1"/>
</dbReference>
<evidence type="ECO:0000256" key="5">
    <source>
        <dbReference type="ARBA" id="ARBA00022989"/>
    </source>
</evidence>
<evidence type="ECO:0000313" key="11">
    <source>
        <dbReference type="Proteomes" id="UP000751190"/>
    </source>
</evidence>
<dbReference type="SUPFAM" id="SSF82866">
    <property type="entry name" value="Multidrug efflux transporter AcrB transmembrane domain"/>
    <property type="match status" value="2"/>
</dbReference>
<feature type="transmembrane region" description="Helical" evidence="8">
    <location>
        <begin position="1244"/>
        <end position="1266"/>
    </location>
</feature>
<feature type="transmembrane region" description="Helical" evidence="8">
    <location>
        <begin position="432"/>
        <end position="458"/>
    </location>
</feature>
<feature type="transmembrane region" description="Helical" evidence="8">
    <location>
        <begin position="989"/>
        <end position="1009"/>
    </location>
</feature>
<protein>
    <recommendedName>
        <fullName evidence="9">SSD domain-containing protein</fullName>
    </recommendedName>
</protein>
<dbReference type="Pfam" id="PF12349">
    <property type="entry name" value="Sterol-sensing"/>
    <property type="match status" value="1"/>
</dbReference>
<keyword evidence="11" id="KW-1185">Reference proteome</keyword>
<keyword evidence="3" id="KW-0808">Transferase</keyword>
<feature type="region of interest" description="Disordered" evidence="7">
    <location>
        <begin position="1297"/>
        <end position="1318"/>
    </location>
</feature>
<dbReference type="EMBL" id="JAGTXO010000002">
    <property type="protein sequence ID" value="KAG8469469.1"/>
    <property type="molecule type" value="Genomic_DNA"/>
</dbReference>
<keyword evidence="5 8" id="KW-1133">Transmembrane helix</keyword>
<feature type="transmembrane region" description="Helical" evidence="8">
    <location>
        <begin position="292"/>
        <end position="310"/>
    </location>
</feature>
<feature type="transmembrane region" description="Helical" evidence="8">
    <location>
        <begin position="1790"/>
        <end position="1809"/>
    </location>
</feature>
<dbReference type="InterPro" id="IPR000731">
    <property type="entry name" value="SSD"/>
</dbReference>
<organism evidence="10 11">
    <name type="scientific">Diacronema lutheri</name>
    <name type="common">Unicellular marine alga</name>
    <name type="synonym">Monochrysis lutheri</name>
    <dbReference type="NCBI Taxonomy" id="2081491"/>
    <lineage>
        <taxon>Eukaryota</taxon>
        <taxon>Haptista</taxon>
        <taxon>Haptophyta</taxon>
        <taxon>Pavlovophyceae</taxon>
        <taxon>Pavlovales</taxon>
        <taxon>Pavlovaceae</taxon>
        <taxon>Diacronema</taxon>
    </lineage>
</organism>
<feature type="transmembrane region" description="Helical" evidence="8">
    <location>
        <begin position="64"/>
        <end position="89"/>
    </location>
</feature>
<feature type="transmembrane region" description="Helical" evidence="8">
    <location>
        <begin position="1214"/>
        <end position="1232"/>
    </location>
</feature>
<feature type="transmembrane region" description="Helical" evidence="8">
    <location>
        <begin position="1696"/>
        <end position="1717"/>
    </location>
</feature>
<dbReference type="Pfam" id="PF13632">
    <property type="entry name" value="Glyco_trans_2_3"/>
    <property type="match status" value="1"/>
</dbReference>
<accession>A0A8J5XS29</accession>
<dbReference type="InterPro" id="IPR029044">
    <property type="entry name" value="Nucleotide-diphossugar_trans"/>
</dbReference>
<feature type="region of interest" description="Disordered" evidence="7">
    <location>
        <begin position="1"/>
        <end position="42"/>
    </location>
</feature>
<keyword evidence="4 8" id="KW-0812">Transmembrane</keyword>
<feature type="transmembrane region" description="Helical" evidence="8">
    <location>
        <begin position="1825"/>
        <end position="1846"/>
    </location>
</feature>
<feature type="transmembrane region" description="Helical" evidence="8">
    <location>
        <begin position="397"/>
        <end position="420"/>
    </location>
</feature>
<evidence type="ECO:0000256" key="3">
    <source>
        <dbReference type="ARBA" id="ARBA00022679"/>
    </source>
</evidence>
<comment type="subcellular location">
    <subcellularLocation>
        <location evidence="1">Membrane</location>
        <topology evidence="1">Multi-pass membrane protein</topology>
    </subcellularLocation>
</comment>
<evidence type="ECO:0000256" key="1">
    <source>
        <dbReference type="ARBA" id="ARBA00004141"/>
    </source>
</evidence>
<feature type="transmembrane region" description="Helical" evidence="8">
    <location>
        <begin position="1661"/>
        <end position="1684"/>
    </location>
</feature>
<feature type="domain" description="SSD" evidence="9">
    <location>
        <begin position="290"/>
        <end position="455"/>
    </location>
</feature>
<keyword evidence="6 8" id="KW-0472">Membrane</keyword>
<evidence type="ECO:0000259" key="9">
    <source>
        <dbReference type="PROSITE" id="PS50156"/>
    </source>
</evidence>
<feature type="transmembrane region" description="Helical" evidence="8">
    <location>
        <begin position="322"/>
        <end position="348"/>
    </location>
</feature>
<gene>
    <name evidence="10" type="ORF">KFE25_005924</name>
</gene>
<dbReference type="GO" id="GO:0016757">
    <property type="term" value="F:glycosyltransferase activity"/>
    <property type="evidence" value="ECO:0007669"/>
    <property type="project" value="UniProtKB-KW"/>
</dbReference>
<proteinExistence type="predicted"/>
<sequence length="1883" mass="202789">MQRGDAALLSDGAPSSSALTPRAQHSLVASPPPSSRRRAAHPFGPRLSSLIGRLGRWSAERPRAVLAFCGAAALLCALLLMTGVVRIVVETDSSKLWVPNSSAASQMREFTDGFEDPRVAVAIISSRDGASMTQLPQIVEAVKLDERLRTTRLPGLGDYADVCFRAVEGGECPPSSIFTLWNNTDPASAKAGPKVSSVLPMIRAALNAASGSSLDVALSDYLGCIAQNPTDAVATFRMLRLIYPLEDGPNGTAWAEAFQRETLHASFENIAVDSVVPGSYDEELSGMSWDDLVLALFWLPMLAVGVPMYMAHAHGLRASETFLLLLLEVGAIVLSITLALVVMALLGLCVSPMWLAAPLLAMGYGLDDMFVLLSAFSEARSHAIGRPNLLEHITLSFESAGISCLCTSLTSFVVFVIGGATSSVLAIQSFCWLSAFIAILDFVLQVAVFGAAMALVLAPRYKAEGDEHARAQQAARELAARRGARPSAEPRAHGAHADADDGARAPEPRRADALAPLALSPAMPLLFAEPYADPRYLHKASIARLASYSLRAPPKWAQIIHHYTFMPILLILLVCTACGSRLAQAEVPLGIDVAGLAKAGSFLIDFDVKSRECFNQGEWGYVYVNGGEPHSFGYQQQLRRLSAALSASEHVLAVANWLGDFADGYTPPDQAAALADPERAFAHALRAHVHEPAHQRHAANVVWALPAPPAGGPQPPRGARDGDGDEGGARRARGALVRRALQQQPGGPVDDADAPSAAPRRAGRRAGAAPAALGAADGGGGGGGDGDGQLSSASEPDGARAVRATTRALDAEPSLALAARVSGVRLPFKMAPCDEDETDGESLHECELRAMLAIREVVDANRGALDAAPDAPSFLTLEQYVHMREDVRRALLRCTLAAAAVTFVLVLGYSVWEALIVSLICLGSLALCNAVVLGVMKTFSMNLHFLSAVMLQMGVGFIVDYHIHIASKFMATKVGATAAKRVVKTIETVGGAVLASMVTTLLVVLPFLWARWAAMRMLMTLMFVIVAVGGVFSLGFLPLVLAHLPQAALAPAPGRRRQAGLLVAKARRLAELTERARSKHAARAQLTPGGASPVASPAQHGMNAPSSAGACTPGELASSAWGSPALPPAAGALAPPALSAEALAEAVGALRERSATHISARWAGFRARKMYVAQQHSTAVFLAKWRQAAVSRVPALPARLTVHTPCVGKLRLRVYIAATTFHIALIVSSFVWEQWYLWTQRPLHGTSLVLSFVTAYLSAFFCGFIATMADPQERHNLTLNALAPLHPSLLRRDAHVRARTPSDGSGGGAQPAQPVGPVGPVRGLLPKSQWPRVAIIVPCYKEPDSIIAATIGGCLSQVYPSSRLHVYLLDDNQNQATRNARKAVVDAKYHELFSLPSGELLPAHKRPGFSVVWRPDNSHAKAGNMNHWLASDGNGFAWEFFALFDCDMIPHRYFVQELLPAMLHVQAQPSVPTAAAALPQPARADGGAAANARGAAECGSSYALLSHAEQQQQQQQQPQPLRVTQDYSVAFITCRQTFRDVPRTDPLGHGQDMMYDTWEPALDGTDQALFLGTNAIFSREAVDAIGHFPLHCLTEDTLMCLRLHTAGYRALYYPRTFTSGLAPDTIRAAYRQRTRWAHGNLQILWRFNPALNRKLHPRMRVVFSTVLIVNLSGVPLLVLTGLSIGLQLGVLEISALPVALGVGKLFVWVWQYVLLFNTAHVMPHTHRALHDVWRQTQMALCFTMCGTQVILEQAYRAATRLICRVQPKPEVFKPTIDINRVELPTPPTMVQFKIALFIFAISLIAQQWVRTLMPLLLHTPYDPDAFTYLIASWFLLALPFMLGWPWTKIFISELRKLWADRAAEREREKAKAAALAARGAPLL</sequence>
<dbReference type="InterPro" id="IPR053958">
    <property type="entry name" value="HMGCR/SNAP/NPC1-like_SSD"/>
</dbReference>
<dbReference type="PANTHER" id="PTHR43867">
    <property type="entry name" value="CELLULOSE SYNTHASE CATALYTIC SUBUNIT A [UDP-FORMING]"/>
    <property type="match status" value="1"/>
</dbReference>
<evidence type="ECO:0000256" key="4">
    <source>
        <dbReference type="ARBA" id="ARBA00022692"/>
    </source>
</evidence>
<keyword evidence="2" id="KW-0328">Glycosyltransferase</keyword>
<feature type="transmembrane region" description="Helical" evidence="8">
    <location>
        <begin position="915"/>
        <end position="936"/>
    </location>
</feature>
<dbReference type="SUPFAM" id="SSF53448">
    <property type="entry name" value="Nucleotide-diphospho-sugar transferases"/>
    <property type="match status" value="1"/>
</dbReference>
<feature type="compositionally biased region" description="Gly residues" evidence="7">
    <location>
        <begin position="776"/>
        <end position="787"/>
    </location>
</feature>
<dbReference type="InterPro" id="IPR050321">
    <property type="entry name" value="Glycosyltr_2/OpgH_subfam"/>
</dbReference>
<evidence type="ECO:0000256" key="6">
    <source>
        <dbReference type="ARBA" id="ARBA00023136"/>
    </source>
</evidence>
<dbReference type="Gene3D" id="1.20.1640.10">
    <property type="entry name" value="Multidrug efflux transporter AcrB transmembrane domain"/>
    <property type="match status" value="2"/>
</dbReference>
<evidence type="ECO:0000256" key="8">
    <source>
        <dbReference type="SAM" id="Phobius"/>
    </source>
</evidence>
<evidence type="ECO:0000256" key="7">
    <source>
        <dbReference type="SAM" id="MobiDB-lite"/>
    </source>
</evidence>
<dbReference type="Proteomes" id="UP000751190">
    <property type="component" value="Unassembled WGS sequence"/>
</dbReference>
<feature type="compositionally biased region" description="Basic and acidic residues" evidence="7">
    <location>
        <begin position="488"/>
        <end position="506"/>
    </location>
</feature>
<reference evidence="10" key="1">
    <citation type="submission" date="2021-05" db="EMBL/GenBank/DDBJ databases">
        <title>The genome of the haptophyte Pavlova lutheri (Diacronema luteri, Pavlovales) - a model for lipid biosynthesis in eukaryotic algae.</title>
        <authorList>
            <person name="Hulatt C.J."/>
            <person name="Posewitz M.C."/>
        </authorList>
    </citation>
    <scope>NUCLEOTIDE SEQUENCE</scope>
    <source>
        <strain evidence="10">NIVA-4/92</strain>
    </source>
</reference>
<feature type="region of interest" description="Disordered" evidence="7">
    <location>
        <begin position="705"/>
        <end position="800"/>
    </location>
</feature>
<comment type="caution">
    <text evidence="10">The sequence shown here is derived from an EMBL/GenBank/DDBJ whole genome shotgun (WGS) entry which is preliminary data.</text>
</comment>
<feature type="region of interest" description="Disordered" evidence="7">
    <location>
        <begin position="1076"/>
        <end position="1115"/>
    </location>
</feature>
<dbReference type="OrthoDB" id="72851at2759"/>
<dbReference type="GO" id="GO:0016020">
    <property type="term" value="C:membrane"/>
    <property type="evidence" value="ECO:0007669"/>
    <property type="project" value="UniProtKB-SubCell"/>
</dbReference>
<feature type="transmembrane region" description="Helical" evidence="8">
    <location>
        <begin position="1021"/>
        <end position="1041"/>
    </location>
</feature>
<evidence type="ECO:0000256" key="2">
    <source>
        <dbReference type="ARBA" id="ARBA00022676"/>
    </source>
</evidence>
<dbReference type="Gene3D" id="3.90.550.10">
    <property type="entry name" value="Spore Coat Polysaccharide Biosynthesis Protein SpsA, Chain A"/>
    <property type="match status" value="1"/>
</dbReference>
<dbReference type="InterPro" id="IPR001173">
    <property type="entry name" value="Glyco_trans_2-like"/>
</dbReference>
<dbReference type="PANTHER" id="PTHR43867:SF2">
    <property type="entry name" value="CELLULOSE SYNTHASE CATALYTIC SUBUNIT A [UDP-FORMING]"/>
    <property type="match status" value="1"/>
</dbReference>
<feature type="compositionally biased region" description="Pro residues" evidence="7">
    <location>
        <begin position="706"/>
        <end position="716"/>
    </location>
</feature>
<feature type="compositionally biased region" description="Low complexity" evidence="7">
    <location>
        <begin position="734"/>
        <end position="775"/>
    </location>
</feature>
<name>A0A8J5XS29_DIALT</name>
<evidence type="ECO:0000313" key="10">
    <source>
        <dbReference type="EMBL" id="KAG8469469.1"/>
    </source>
</evidence>
<feature type="transmembrane region" description="Helical" evidence="8">
    <location>
        <begin position="354"/>
        <end position="376"/>
    </location>
</feature>